<feature type="chain" id="PRO_5004688171" description="S-layer protein" evidence="1">
    <location>
        <begin position="24"/>
        <end position="105"/>
    </location>
</feature>
<dbReference type="Proteomes" id="UP000017127">
    <property type="component" value="Unassembled WGS sequence"/>
</dbReference>
<evidence type="ECO:0008006" key="4">
    <source>
        <dbReference type="Google" id="ProtNLM"/>
    </source>
</evidence>
<evidence type="ECO:0000313" key="2">
    <source>
        <dbReference type="EMBL" id="ERT05403.1"/>
    </source>
</evidence>
<reference evidence="2 3" key="1">
    <citation type="journal article" date="2013" name="Front. Microbiol.">
        <title>Comparative genomic analyses of the cyanobacterium, Lyngbya aestuarii BL J, a powerful hydrogen producer.</title>
        <authorList>
            <person name="Kothari A."/>
            <person name="Vaughn M."/>
            <person name="Garcia-Pichel F."/>
        </authorList>
    </citation>
    <scope>NUCLEOTIDE SEQUENCE [LARGE SCALE GENOMIC DNA]</scope>
    <source>
        <strain evidence="2 3">BL J</strain>
    </source>
</reference>
<keyword evidence="1" id="KW-0732">Signal</keyword>
<gene>
    <name evidence="2" type="ORF">M595_4630</name>
</gene>
<feature type="signal peptide" evidence="1">
    <location>
        <begin position="1"/>
        <end position="23"/>
    </location>
</feature>
<evidence type="ECO:0000313" key="3">
    <source>
        <dbReference type="Proteomes" id="UP000017127"/>
    </source>
</evidence>
<sequence>MKFTNFAAILLFTLLSSNSPTHAEPQSSDFSQSLNSATPTKADILNACVRNQAETLPNPYTDVEPTHWAYKAVLSMYYCGAFRQATPPALIEQLLESDSLPVQEK</sequence>
<dbReference type="AlphaFoldDB" id="U7QC74"/>
<evidence type="ECO:0000256" key="1">
    <source>
        <dbReference type="SAM" id="SignalP"/>
    </source>
</evidence>
<organism evidence="2 3">
    <name type="scientific">Lyngbya aestuarii BL J</name>
    <dbReference type="NCBI Taxonomy" id="1348334"/>
    <lineage>
        <taxon>Bacteria</taxon>
        <taxon>Bacillati</taxon>
        <taxon>Cyanobacteriota</taxon>
        <taxon>Cyanophyceae</taxon>
        <taxon>Oscillatoriophycideae</taxon>
        <taxon>Oscillatoriales</taxon>
        <taxon>Microcoleaceae</taxon>
        <taxon>Lyngbya</taxon>
    </lineage>
</organism>
<dbReference type="PATRIC" id="fig|1348334.3.peg.4477"/>
<protein>
    <recommendedName>
        <fullName evidence="4">S-layer protein</fullName>
    </recommendedName>
</protein>
<dbReference type="OrthoDB" id="5195105at2"/>
<dbReference type="EMBL" id="AUZM01000058">
    <property type="protein sequence ID" value="ERT05403.1"/>
    <property type="molecule type" value="Genomic_DNA"/>
</dbReference>
<accession>U7QC74</accession>
<proteinExistence type="predicted"/>
<name>U7QC74_9CYAN</name>
<dbReference type="RefSeq" id="WP_023068323.1">
    <property type="nucleotide sequence ID" value="NZ_AUZM01000058.1"/>
</dbReference>
<keyword evidence="3" id="KW-1185">Reference proteome</keyword>
<comment type="caution">
    <text evidence="2">The sequence shown here is derived from an EMBL/GenBank/DDBJ whole genome shotgun (WGS) entry which is preliminary data.</text>
</comment>